<dbReference type="RefSeq" id="WP_106315287.1">
    <property type="nucleotide sequence ID" value="NZ_BOMO01000024.1"/>
</dbReference>
<keyword evidence="1" id="KW-0812">Transmembrane</keyword>
<feature type="transmembrane region" description="Helical" evidence="1">
    <location>
        <begin position="502"/>
        <end position="523"/>
    </location>
</feature>
<dbReference type="AlphaFoldDB" id="A0A2T0KPA0"/>
<proteinExistence type="predicted"/>
<dbReference type="EMBL" id="PVMZ01000001">
    <property type="protein sequence ID" value="PRX25560.1"/>
    <property type="molecule type" value="Genomic_DNA"/>
</dbReference>
<evidence type="ECO:0000313" key="2">
    <source>
        <dbReference type="EMBL" id="PRX25560.1"/>
    </source>
</evidence>
<feature type="transmembrane region" description="Helical" evidence="1">
    <location>
        <begin position="400"/>
        <end position="419"/>
    </location>
</feature>
<keyword evidence="1" id="KW-1133">Transmembrane helix</keyword>
<protein>
    <submittedName>
        <fullName evidence="2">Phage-related protein</fullName>
    </submittedName>
</protein>
<sequence length="935" mass="92870">MALGRAYIEIVGDVRKFAPDLARGLTSAFKISGVGAIAAGASTQLIGLAGSLAQVGGAAVALPAAIGVYAAATGAARLATAGLGEAMTAAASGDAKALEKAMEGLSPKAQSLAREVQKVAPALQSIKTAAQDAFTGQLVGQIQSTATVLAGPLRVGLAGIATEYGNAARRALEFARESATVGVLNQVFAATRTSVAGLAAATGPVLTGLRDITGIGLPLMTQLGVGAGNAATKFGEWLSKVAQSGQAAAWLSNAVAVLRQLGDIAQNVGGILSSVFQAAATSVGGGLLGGLVRVTDQLRAFFESAEGSAALTSVFTALGTVASGVGGVFGTLLTTAGQLAPALMPIAQAVVPALQAVASNLGPAIAALGPGLVAVVQGLSQGVQAIAPALGPLGGVISSILSALAPLLPVVGQLVAALAGPLTQVLAALGPLLAPLVSALAPILSQIAQTLSAVLAPVAQLLVQLFTQLGPPLGQIAAALGASLAPALAAAGPLVAKLVEAVMPLVPVLISLLGPVLEVVTALAPLNQIAVQLATALVGVAAPLIRFGAGVTGLLIAKTVAPLIRGIANVITFLVTPLASAAGWLAKVAGWLSSINWAGVGSAIGGAFSSAWTAVSNFFLTLGRWFAELPGKIGSFLAGLPQQLWQLFTSAGKLALQALGVAIGLIIYAVTQLPGQVVTAAQNLPGMLRDLVSRAITGAKQVFSSGVTAVVSYAQGLAGRTVAALSSLGSRLSTTFRNAVTAGRNAAVSGFNSILSHIGGIPRKITGYAGRFLDAGKALIKKLVDGLGKVPSLGKIATAIASTIKSQLNRIIGAINSGIANIDNVLPGSLPRIPMLANGAILRRPTLMVGGEAGDEVVIPLTRPRRARQLAEQSGLSRLLGDGGGSVVFGPGSIQVVFQGVVPTRAEAVQTGRSVGEGVQRALARRSVATTVRTI</sequence>
<keyword evidence="1" id="KW-0472">Membrane</keyword>
<evidence type="ECO:0000256" key="1">
    <source>
        <dbReference type="SAM" id="Phobius"/>
    </source>
</evidence>
<organism evidence="2 3">
    <name type="scientific">Actinoplanes italicus</name>
    <dbReference type="NCBI Taxonomy" id="113567"/>
    <lineage>
        <taxon>Bacteria</taxon>
        <taxon>Bacillati</taxon>
        <taxon>Actinomycetota</taxon>
        <taxon>Actinomycetes</taxon>
        <taxon>Micromonosporales</taxon>
        <taxon>Micromonosporaceae</taxon>
        <taxon>Actinoplanes</taxon>
    </lineage>
</organism>
<feature type="transmembrane region" description="Helical" evidence="1">
    <location>
        <begin position="597"/>
        <end position="623"/>
    </location>
</feature>
<feature type="transmembrane region" description="Helical" evidence="1">
    <location>
        <begin position="529"/>
        <end position="556"/>
    </location>
</feature>
<comment type="caution">
    <text evidence="2">The sequence shown here is derived from an EMBL/GenBank/DDBJ whole genome shotgun (WGS) entry which is preliminary data.</text>
</comment>
<feature type="transmembrane region" description="Helical" evidence="1">
    <location>
        <begin position="644"/>
        <end position="670"/>
    </location>
</feature>
<reference evidence="2 3" key="1">
    <citation type="submission" date="2018-03" db="EMBL/GenBank/DDBJ databases">
        <title>Genomic Encyclopedia of Archaeal and Bacterial Type Strains, Phase II (KMG-II): from individual species to whole genera.</title>
        <authorList>
            <person name="Goeker M."/>
        </authorList>
    </citation>
    <scope>NUCLEOTIDE SEQUENCE [LARGE SCALE GENOMIC DNA]</scope>
    <source>
        <strain evidence="2 3">DSM 43146</strain>
    </source>
</reference>
<gene>
    <name evidence="2" type="ORF">CLV67_101277</name>
</gene>
<feature type="transmembrane region" description="Helical" evidence="1">
    <location>
        <begin position="476"/>
        <end position="495"/>
    </location>
</feature>
<feature type="transmembrane region" description="Helical" evidence="1">
    <location>
        <begin position="563"/>
        <end position="585"/>
    </location>
</feature>
<name>A0A2T0KPA0_9ACTN</name>
<feature type="transmembrane region" description="Helical" evidence="1">
    <location>
        <begin position="425"/>
        <end position="444"/>
    </location>
</feature>
<accession>A0A2T0KPA0</accession>
<keyword evidence="3" id="KW-1185">Reference proteome</keyword>
<dbReference type="OrthoDB" id="3501336at2"/>
<evidence type="ECO:0000313" key="3">
    <source>
        <dbReference type="Proteomes" id="UP000239415"/>
    </source>
</evidence>
<dbReference type="Proteomes" id="UP000239415">
    <property type="component" value="Unassembled WGS sequence"/>
</dbReference>